<keyword evidence="2" id="KW-1185">Reference proteome</keyword>
<reference evidence="1 2" key="1">
    <citation type="submission" date="2018-06" db="EMBL/GenBank/DDBJ databases">
        <title>Genomic Encyclopedia of Type Strains, Phase III (KMG-III): the genomes of soil and plant-associated and newly described type strains.</title>
        <authorList>
            <person name="Whitman W."/>
        </authorList>
    </citation>
    <scope>NUCLEOTIDE SEQUENCE [LARGE SCALE GENOMIC DNA]</scope>
    <source>
        <strain evidence="1 2">CECT 9025</strain>
    </source>
</reference>
<dbReference type="RefSeq" id="WP_181418530.1">
    <property type="nucleotide sequence ID" value="NZ_QJTE01000001.1"/>
</dbReference>
<evidence type="ECO:0000313" key="1">
    <source>
        <dbReference type="EMBL" id="PYE85545.1"/>
    </source>
</evidence>
<sequence length="53" mass="5348">MPDPAPLSDQDTLAAALAELGIAPPPAEVAAALPAALSLRETARRLRAEAGDD</sequence>
<comment type="caution">
    <text evidence="1">The sequence shown here is derived from an EMBL/GenBank/DDBJ whole genome shotgun (WGS) entry which is preliminary data.</text>
</comment>
<protein>
    <submittedName>
        <fullName evidence="1">Uncharacterized protein</fullName>
    </submittedName>
</protein>
<dbReference type="EMBL" id="QJTE01000001">
    <property type="protein sequence ID" value="PYE85545.1"/>
    <property type="molecule type" value="Genomic_DNA"/>
</dbReference>
<dbReference type="Proteomes" id="UP000248311">
    <property type="component" value="Unassembled WGS sequence"/>
</dbReference>
<dbReference type="AlphaFoldDB" id="A0A318SVT7"/>
<proteinExistence type="predicted"/>
<organism evidence="1 2">
    <name type="scientific">Pseudoroseicyclus aestuarii</name>
    <dbReference type="NCBI Taxonomy" id="1795041"/>
    <lineage>
        <taxon>Bacteria</taxon>
        <taxon>Pseudomonadati</taxon>
        <taxon>Pseudomonadota</taxon>
        <taxon>Alphaproteobacteria</taxon>
        <taxon>Rhodobacterales</taxon>
        <taxon>Paracoccaceae</taxon>
        <taxon>Pseudoroseicyclus</taxon>
    </lineage>
</organism>
<name>A0A318SVT7_9RHOB</name>
<gene>
    <name evidence="1" type="ORF">DFP88_101213</name>
</gene>
<evidence type="ECO:0000313" key="2">
    <source>
        <dbReference type="Proteomes" id="UP000248311"/>
    </source>
</evidence>
<accession>A0A318SVT7</accession>